<evidence type="ECO:0000259" key="1">
    <source>
        <dbReference type="Pfam" id="PF04179"/>
    </source>
</evidence>
<dbReference type="InterPro" id="IPR033449">
    <property type="entry name" value="Rit1_N"/>
</dbReference>
<sequence length="479" mass="54657">MIEFGHNVDQIRKEQKSIFNRLKSIEEDALFIDQVAALYPELPLAANERCGSWYIDRTTHKVHSVYFKSTDGHAGIWDFNVRRGNFHILDLIAAYQGCIVVDSTRRGKRIPDALSKTIPIWCCVINRTIQQYHQRQQQQTLSNWDTTFYSLPSAVSRSEHAQIEARIDGFVQRMWDLGVDIDRIARLIKRPLRPFWLTPQSNLDHAIQCDDEYYPVLCVSASEYIQNGGCQARPAGYMYVQGSADDEEAWSMGLTCRLFWQHRDEILNDPRNCGQTVQTIVDQHRHQRTNNTTNTNDDDARQAHVIQGTTITIGNRAEATAHRNNSRTTSTYDAVIQCCYLVDPIPPTNQQQQQEQQQQGQPKVLDLAIPEGKKGQHVLEKAIAKAIEFARPFLASQQRILVYSVDGKDRAVGIALALLVHYYNKDKELELDGVKEVTKHSIKQKLIQVMASHPQAKPARVTLRRVNTHFLSPSATCLE</sequence>
<evidence type="ECO:0000313" key="4">
    <source>
        <dbReference type="Proteomes" id="UP000193560"/>
    </source>
</evidence>
<feature type="domain" description="Rit1 N-terminal" evidence="2">
    <location>
        <begin position="11"/>
        <end position="281"/>
    </location>
</feature>
<dbReference type="GO" id="GO:0019988">
    <property type="term" value="P:charged-tRNA amino acid modification"/>
    <property type="evidence" value="ECO:0007669"/>
    <property type="project" value="InterPro"/>
</dbReference>
<evidence type="ECO:0000259" key="2">
    <source>
        <dbReference type="Pfam" id="PF17184"/>
    </source>
</evidence>
<proteinExistence type="predicted"/>
<dbReference type="OrthoDB" id="45256at2759"/>
<dbReference type="Pfam" id="PF04179">
    <property type="entry name" value="Init_tRNA_PT"/>
    <property type="match status" value="1"/>
</dbReference>
<keyword evidence="4" id="KW-1185">Reference proteome</keyword>
<organism evidence="3 4">
    <name type="scientific">Absidia repens</name>
    <dbReference type="NCBI Taxonomy" id="90262"/>
    <lineage>
        <taxon>Eukaryota</taxon>
        <taxon>Fungi</taxon>
        <taxon>Fungi incertae sedis</taxon>
        <taxon>Mucoromycota</taxon>
        <taxon>Mucoromycotina</taxon>
        <taxon>Mucoromycetes</taxon>
        <taxon>Mucorales</taxon>
        <taxon>Cunninghamellaceae</taxon>
        <taxon>Absidia</taxon>
    </lineage>
</organism>
<dbReference type="Proteomes" id="UP000193560">
    <property type="component" value="Unassembled WGS sequence"/>
</dbReference>
<reference evidence="3 4" key="1">
    <citation type="submission" date="2016-07" db="EMBL/GenBank/DDBJ databases">
        <title>Pervasive Adenine N6-methylation of Active Genes in Fungi.</title>
        <authorList>
            <consortium name="DOE Joint Genome Institute"/>
            <person name="Mondo S.J."/>
            <person name="Dannebaum R.O."/>
            <person name="Kuo R.C."/>
            <person name="Labutti K."/>
            <person name="Haridas S."/>
            <person name="Kuo A."/>
            <person name="Salamov A."/>
            <person name="Ahrendt S.R."/>
            <person name="Lipzen A."/>
            <person name="Sullivan W."/>
            <person name="Andreopoulos W.B."/>
            <person name="Clum A."/>
            <person name="Lindquist E."/>
            <person name="Daum C."/>
            <person name="Ramamoorthy G.K."/>
            <person name="Gryganskyi A."/>
            <person name="Culley D."/>
            <person name="Magnuson J.K."/>
            <person name="James T.Y."/>
            <person name="O'Malley M.A."/>
            <person name="Stajich J.E."/>
            <person name="Spatafora J.W."/>
            <person name="Visel A."/>
            <person name="Grigoriev I.V."/>
        </authorList>
    </citation>
    <scope>NUCLEOTIDE SEQUENCE [LARGE SCALE GENOMIC DNA]</scope>
    <source>
        <strain evidence="3 4">NRRL 1336</strain>
    </source>
</reference>
<dbReference type="InterPro" id="IPR029021">
    <property type="entry name" value="Prot-tyrosine_phosphatase-like"/>
</dbReference>
<dbReference type="InterPro" id="IPR007306">
    <property type="entry name" value="Rit1"/>
</dbReference>
<name>A0A1X2I8G5_9FUNG</name>
<dbReference type="AlphaFoldDB" id="A0A1X2I8G5"/>
<dbReference type="InterPro" id="IPR033421">
    <property type="entry name" value="Rit1_DUSP-like"/>
</dbReference>
<accession>A0A1X2I8G5</accession>
<dbReference type="Gene3D" id="3.90.190.10">
    <property type="entry name" value="Protein tyrosine phosphatase superfamily"/>
    <property type="match status" value="1"/>
</dbReference>
<dbReference type="PANTHER" id="PTHR31811">
    <property type="entry name" value="TRNA A64-2'-O-RIBOSYLPHOSPHATE TRANSFERASE"/>
    <property type="match status" value="1"/>
</dbReference>
<dbReference type="EMBL" id="MCGE01000021">
    <property type="protein sequence ID" value="ORZ11583.1"/>
    <property type="molecule type" value="Genomic_DNA"/>
</dbReference>
<comment type="caution">
    <text evidence="3">The sequence shown here is derived from an EMBL/GenBank/DDBJ whole genome shotgun (WGS) entry which is preliminary data.</text>
</comment>
<dbReference type="Pfam" id="PF17184">
    <property type="entry name" value="Rit1_C"/>
    <property type="match status" value="1"/>
</dbReference>
<dbReference type="PANTHER" id="PTHR31811:SF0">
    <property type="entry name" value="TRNA A64-2'-O-RIBOSYLPHOSPHATE TRANSFERASE"/>
    <property type="match status" value="1"/>
</dbReference>
<evidence type="ECO:0000313" key="3">
    <source>
        <dbReference type="EMBL" id="ORZ11583.1"/>
    </source>
</evidence>
<gene>
    <name evidence="3" type="ORF">BCR42DRAFT_357054</name>
</gene>
<dbReference type="GO" id="GO:0043399">
    <property type="term" value="F:tRNA adenosine(64)-2'-O-ribosylphosphate transferase activity"/>
    <property type="evidence" value="ECO:0007669"/>
    <property type="project" value="InterPro"/>
</dbReference>
<feature type="domain" description="Rit1 DUSP-like" evidence="1">
    <location>
        <begin position="364"/>
        <end position="469"/>
    </location>
</feature>
<protein>
    <submittedName>
        <fullName evidence="3">tRNA A64-2'-O-ribosylphosphate transferase</fullName>
    </submittedName>
</protein>
<keyword evidence="3" id="KW-0808">Transferase</keyword>
<dbReference type="GO" id="GO:0005737">
    <property type="term" value="C:cytoplasm"/>
    <property type="evidence" value="ECO:0007669"/>
    <property type="project" value="TreeGrafter"/>
</dbReference>
<dbReference type="PIRSF" id="PIRSF007747">
    <property type="entry name" value="Ribosyl_Ptfrase"/>
    <property type="match status" value="1"/>
</dbReference>
<dbReference type="STRING" id="90262.A0A1X2I8G5"/>